<proteinExistence type="predicted"/>
<protein>
    <submittedName>
        <fullName evidence="2">Uncharacterized protein</fullName>
    </submittedName>
</protein>
<sequence>MPLSDLDRSSDVIGLHTSPNNTPRQRVKLAFASSSPRQPPPGDDAIDNLLKSSEAIGQHWLVQSPRAAASPRFKPALPATAKDVVERQRLADLVSRKLTRHATTNLLVEQEAYDSVYSDLHAHMDTQEALGHDLVPLIDPRMKLVRPKNLRYGVTHTVPTKYGDRPMLPCRSFMLPNGDSGGRSFDF</sequence>
<name>A0A7S2HRB0_9EUKA</name>
<reference evidence="2" key="1">
    <citation type="submission" date="2021-01" db="EMBL/GenBank/DDBJ databases">
        <authorList>
            <person name="Corre E."/>
            <person name="Pelletier E."/>
            <person name="Niang G."/>
            <person name="Scheremetjew M."/>
            <person name="Finn R."/>
            <person name="Kale V."/>
            <person name="Holt S."/>
            <person name="Cochrane G."/>
            <person name="Meng A."/>
            <person name="Brown T."/>
            <person name="Cohen L."/>
        </authorList>
    </citation>
    <scope>NUCLEOTIDE SEQUENCE</scope>
    <source>
        <strain evidence="2">UTEX LB 985</strain>
    </source>
</reference>
<evidence type="ECO:0000313" key="2">
    <source>
        <dbReference type="EMBL" id="CAD9497684.1"/>
    </source>
</evidence>
<accession>A0A7S2HRB0</accession>
<evidence type="ECO:0000256" key="1">
    <source>
        <dbReference type="SAM" id="MobiDB-lite"/>
    </source>
</evidence>
<dbReference type="AlphaFoldDB" id="A0A7S2HRB0"/>
<feature type="region of interest" description="Disordered" evidence="1">
    <location>
        <begin position="1"/>
        <end position="25"/>
    </location>
</feature>
<feature type="compositionally biased region" description="Basic and acidic residues" evidence="1">
    <location>
        <begin position="1"/>
        <end position="10"/>
    </location>
</feature>
<dbReference type="EMBL" id="HBGU01052183">
    <property type="protein sequence ID" value="CAD9497684.1"/>
    <property type="molecule type" value="Transcribed_RNA"/>
</dbReference>
<gene>
    <name evidence="2" type="ORF">CBRE1094_LOCUS28483</name>
</gene>
<organism evidence="2">
    <name type="scientific">Haptolina brevifila</name>
    <dbReference type="NCBI Taxonomy" id="156173"/>
    <lineage>
        <taxon>Eukaryota</taxon>
        <taxon>Haptista</taxon>
        <taxon>Haptophyta</taxon>
        <taxon>Prymnesiophyceae</taxon>
        <taxon>Prymnesiales</taxon>
        <taxon>Prymnesiaceae</taxon>
        <taxon>Haptolina</taxon>
    </lineage>
</organism>